<dbReference type="InterPro" id="IPR041698">
    <property type="entry name" value="Methyltransf_25"/>
</dbReference>
<evidence type="ECO:0000256" key="3">
    <source>
        <dbReference type="ARBA" id="ARBA00022691"/>
    </source>
</evidence>
<keyword evidence="2 5" id="KW-0808">Transferase</keyword>
<dbReference type="PANTHER" id="PTHR13610:SF11">
    <property type="entry name" value="METHYLTRANSFERASE DOMAIN-CONTAINING PROTEIN"/>
    <property type="match status" value="1"/>
</dbReference>
<dbReference type="GO" id="GO:0032259">
    <property type="term" value="P:methylation"/>
    <property type="evidence" value="ECO:0007669"/>
    <property type="project" value="UniProtKB-KW"/>
</dbReference>
<name>A0A7C1P6J5_THEPE</name>
<dbReference type="GO" id="GO:0016279">
    <property type="term" value="F:protein-lysine N-methyltransferase activity"/>
    <property type="evidence" value="ECO:0007669"/>
    <property type="project" value="InterPro"/>
</dbReference>
<dbReference type="Pfam" id="PF13649">
    <property type="entry name" value="Methyltransf_25"/>
    <property type="match status" value="1"/>
</dbReference>
<accession>A0A7C1P6J5</accession>
<dbReference type="PANTHER" id="PTHR13610">
    <property type="entry name" value="METHYLTRANSFERASE DOMAIN-CONTAINING PROTEIN"/>
    <property type="match status" value="1"/>
</dbReference>
<dbReference type="InterPro" id="IPR029063">
    <property type="entry name" value="SAM-dependent_MTases_sf"/>
</dbReference>
<dbReference type="InterPro" id="IPR026170">
    <property type="entry name" value="FAM173A/B"/>
</dbReference>
<dbReference type="EMBL" id="DSKP01000083">
    <property type="protein sequence ID" value="HEB48628.1"/>
    <property type="molecule type" value="Genomic_DNA"/>
</dbReference>
<organism evidence="5">
    <name type="scientific">Thermofilum pendens</name>
    <dbReference type="NCBI Taxonomy" id="2269"/>
    <lineage>
        <taxon>Archaea</taxon>
        <taxon>Thermoproteota</taxon>
        <taxon>Thermoprotei</taxon>
        <taxon>Thermofilales</taxon>
        <taxon>Thermofilaceae</taxon>
        <taxon>Thermofilum</taxon>
    </lineage>
</organism>
<evidence type="ECO:0000256" key="2">
    <source>
        <dbReference type="ARBA" id="ARBA00022679"/>
    </source>
</evidence>
<evidence type="ECO:0000313" key="5">
    <source>
        <dbReference type="EMBL" id="HEB48628.1"/>
    </source>
</evidence>
<dbReference type="EMBL" id="DRZM01000231">
    <property type="protein sequence ID" value="HHP05737.1"/>
    <property type="molecule type" value="Genomic_DNA"/>
</dbReference>
<dbReference type="AlphaFoldDB" id="A0A7C1P6J5"/>
<evidence type="ECO:0000259" key="4">
    <source>
        <dbReference type="Pfam" id="PF13649"/>
    </source>
</evidence>
<protein>
    <submittedName>
        <fullName evidence="5">Class I SAM-dependent methyltransferase</fullName>
    </submittedName>
</protein>
<dbReference type="CDD" id="cd02440">
    <property type="entry name" value="AdoMet_MTases"/>
    <property type="match status" value="1"/>
</dbReference>
<evidence type="ECO:0000256" key="1">
    <source>
        <dbReference type="ARBA" id="ARBA00022603"/>
    </source>
</evidence>
<proteinExistence type="predicted"/>
<dbReference type="Gene3D" id="3.40.50.150">
    <property type="entry name" value="Vaccinia Virus protein VP39"/>
    <property type="match status" value="1"/>
</dbReference>
<keyword evidence="1 5" id="KW-0489">Methyltransferase</keyword>
<dbReference type="SUPFAM" id="SSF53335">
    <property type="entry name" value="S-adenosyl-L-methionine-dependent methyltransferases"/>
    <property type="match status" value="1"/>
</dbReference>
<evidence type="ECO:0000313" key="6">
    <source>
        <dbReference type="EMBL" id="HHP05737.1"/>
    </source>
</evidence>
<reference evidence="5" key="1">
    <citation type="journal article" date="2020" name="mSystems">
        <title>Genome- and Community-Level Interaction Insights into Carbon Utilization and Element Cycling Functions of Hydrothermarchaeota in Hydrothermal Sediment.</title>
        <authorList>
            <person name="Zhou Z."/>
            <person name="Liu Y."/>
            <person name="Xu W."/>
            <person name="Pan J."/>
            <person name="Luo Z.H."/>
            <person name="Li M."/>
        </authorList>
    </citation>
    <scope>NUCLEOTIDE SEQUENCE [LARGE SCALE GENOMIC DNA]</scope>
    <source>
        <strain evidence="6">SpSt-1125</strain>
        <strain evidence="5">SpSt-25</strain>
    </source>
</reference>
<gene>
    <name evidence="6" type="ORF">ENM88_08360</name>
    <name evidence="5" type="ORF">ENP77_02385</name>
</gene>
<keyword evidence="3" id="KW-0949">S-adenosyl-L-methionine</keyword>
<feature type="domain" description="Methyltransferase" evidence="4">
    <location>
        <begin position="31"/>
        <end position="117"/>
    </location>
</feature>
<sequence>MSITVPFVPSPPEVIRQALKLAGLRSGELLLEPGCGDGRTLVIAAKEFGARAVGIEIRKDLLETAMKNVRLAGVEDKVILIHGSFYDVRFPPADVVFLYLLTSVNERLRPKFLSELKPSTRIVSHDFAITGWEPVEVVHLEEGGRSHRIYYYIVEQSARSARQYF</sequence>
<comment type="caution">
    <text evidence="5">The sequence shown here is derived from an EMBL/GenBank/DDBJ whole genome shotgun (WGS) entry which is preliminary data.</text>
</comment>